<dbReference type="AlphaFoldDB" id="A0A8T0G4U3"/>
<evidence type="ECO:0000256" key="1">
    <source>
        <dbReference type="SAM" id="MobiDB-lite"/>
    </source>
</evidence>
<feature type="compositionally biased region" description="Basic residues" evidence="1">
    <location>
        <begin position="55"/>
        <end position="64"/>
    </location>
</feature>
<evidence type="ECO:0000313" key="3">
    <source>
        <dbReference type="EMBL" id="KAF8796879.1"/>
    </source>
</evidence>
<feature type="signal peptide" evidence="2">
    <location>
        <begin position="1"/>
        <end position="22"/>
    </location>
</feature>
<name>A0A8T0G4U3_ARGBR</name>
<keyword evidence="2" id="KW-0732">Signal</keyword>
<organism evidence="3 4">
    <name type="scientific">Argiope bruennichi</name>
    <name type="common">Wasp spider</name>
    <name type="synonym">Aranea bruennichi</name>
    <dbReference type="NCBI Taxonomy" id="94029"/>
    <lineage>
        <taxon>Eukaryota</taxon>
        <taxon>Metazoa</taxon>
        <taxon>Ecdysozoa</taxon>
        <taxon>Arthropoda</taxon>
        <taxon>Chelicerata</taxon>
        <taxon>Arachnida</taxon>
        <taxon>Araneae</taxon>
        <taxon>Araneomorphae</taxon>
        <taxon>Entelegynae</taxon>
        <taxon>Araneoidea</taxon>
        <taxon>Araneidae</taxon>
        <taxon>Argiope</taxon>
    </lineage>
</organism>
<proteinExistence type="predicted"/>
<keyword evidence="4" id="KW-1185">Reference proteome</keyword>
<dbReference type="Proteomes" id="UP000807504">
    <property type="component" value="Unassembled WGS sequence"/>
</dbReference>
<comment type="caution">
    <text evidence="3">The sequence shown here is derived from an EMBL/GenBank/DDBJ whole genome shotgun (WGS) entry which is preliminary data.</text>
</comment>
<accession>A0A8T0G4U3</accession>
<gene>
    <name evidence="3" type="ORF">HNY73_001211</name>
</gene>
<reference evidence="3" key="2">
    <citation type="submission" date="2020-06" db="EMBL/GenBank/DDBJ databases">
        <authorList>
            <person name="Sheffer M."/>
        </authorList>
    </citation>
    <scope>NUCLEOTIDE SEQUENCE</scope>
</reference>
<reference evidence="3" key="1">
    <citation type="journal article" date="2020" name="bioRxiv">
        <title>Chromosome-level reference genome of the European wasp spider Argiope bruennichi: a resource for studies on range expansion and evolutionary adaptation.</title>
        <authorList>
            <person name="Sheffer M.M."/>
            <person name="Hoppe A."/>
            <person name="Krehenwinkel H."/>
            <person name="Uhl G."/>
            <person name="Kuss A.W."/>
            <person name="Jensen L."/>
            <person name="Jensen C."/>
            <person name="Gillespie R.G."/>
            <person name="Hoff K.J."/>
            <person name="Prost S."/>
        </authorList>
    </citation>
    <scope>NUCLEOTIDE SEQUENCE</scope>
</reference>
<feature type="compositionally biased region" description="Polar residues" evidence="1">
    <location>
        <begin position="68"/>
        <end position="86"/>
    </location>
</feature>
<dbReference type="PROSITE" id="PS51257">
    <property type="entry name" value="PROKAR_LIPOPROTEIN"/>
    <property type="match status" value="1"/>
</dbReference>
<dbReference type="EMBL" id="JABXBU010000001">
    <property type="protein sequence ID" value="KAF8796879.1"/>
    <property type="molecule type" value="Genomic_DNA"/>
</dbReference>
<evidence type="ECO:0008006" key="5">
    <source>
        <dbReference type="Google" id="ProtNLM"/>
    </source>
</evidence>
<feature type="chain" id="PRO_5035847808" description="Secreted protein" evidence="2">
    <location>
        <begin position="23"/>
        <end position="108"/>
    </location>
</feature>
<protein>
    <recommendedName>
        <fullName evidence="5">Secreted protein</fullName>
    </recommendedName>
</protein>
<evidence type="ECO:0000313" key="4">
    <source>
        <dbReference type="Proteomes" id="UP000807504"/>
    </source>
</evidence>
<feature type="region of interest" description="Disordered" evidence="1">
    <location>
        <begin position="54"/>
        <end position="108"/>
    </location>
</feature>
<sequence>MQRKDGPYIILLQISLSSFVIASCDTPDEPLGVYHASALTPFRNVAQKQYPVMPLRKRDRHLNRPPKQLSNVNDNPGTNATLSKNTPPRRDGLQFSKASHVDSQFCDA</sequence>
<evidence type="ECO:0000256" key="2">
    <source>
        <dbReference type="SAM" id="SignalP"/>
    </source>
</evidence>